<proteinExistence type="predicted"/>
<reference evidence="1 2" key="1">
    <citation type="journal article" date="2015" name="Genome Announc.">
        <title>Complete Genome Sequence of the Clostridium difficile Type Strain DSM 1296T.</title>
        <authorList>
            <person name="Riedel T."/>
            <person name="Bunk B."/>
            <person name="Wittmann J."/>
            <person name="Thurmer A."/>
            <person name="Sproer C."/>
            <person name="Gronow S."/>
            <person name="Liesegang H."/>
            <person name="Daniel R."/>
            <person name="Overmann J."/>
        </authorList>
    </citation>
    <scope>NUCLEOTIDE SEQUENCE [LARGE SCALE GENOMIC DNA]</scope>
    <source>
        <strain evidence="2">ATCC 9689 / DSM 1296 / BCRC 10642 / JCM 1296 / NCIMB 10666 / NCTC 11209 / 90556-M6S</strain>
    </source>
</reference>
<name>A0AC59G465_CLODI</name>
<keyword evidence="1" id="KW-0560">Oxidoreductase</keyword>
<organism evidence="1 2">
    <name type="scientific">Clostridioides difficile ATCC 9689 = DSM 1296</name>
    <dbReference type="NCBI Taxonomy" id="1121308"/>
    <lineage>
        <taxon>Bacteria</taxon>
        <taxon>Bacillati</taxon>
        <taxon>Bacillota</taxon>
        <taxon>Clostridia</taxon>
        <taxon>Peptostreptococcales</taxon>
        <taxon>Peptostreptococcaceae</taxon>
        <taxon>Clostridioides</taxon>
    </lineage>
</organism>
<dbReference type="EC" id="1.1.1.27" evidence="1"/>
<evidence type="ECO:0000313" key="1">
    <source>
        <dbReference type="EMBL" id="AKP44371.1"/>
    </source>
</evidence>
<accession>A0AC59G465</accession>
<dbReference type="EMBL" id="CP011968">
    <property type="protein sequence ID" value="AKP44371.1"/>
    <property type="molecule type" value="Genomic_DNA"/>
</dbReference>
<sequence length="305" mass="33386">MKVSIIGAGAVGATTAFTLAKTSFVDEIAIVDIDQNRAKGNALDILHGLSLMHETRIVSGDYDCAINSDVIVITVGVPEKVGESRLVPLQKNVKILQDIIPKITSTSPNGLLLVVSNPVDIISYFSQKISGWEAKRVIGLGTTLDSARLNYLIARDLKISQTDIQGLVIGEHGDSQVVAWSQTSVKGTPFLDYVKSNNISLQEDYCNNLAQEVKDTAFDVWDMKGPNCYCVALAIERVIKAIARNEHAILPVSQPADSEMYISQPHIIGRDGVQRRVILSYDTQELNAFDTSYQSLQDIVKQIEI</sequence>
<dbReference type="Proteomes" id="UP001510562">
    <property type="component" value="Chromosome"/>
</dbReference>
<evidence type="ECO:0000313" key="2">
    <source>
        <dbReference type="Proteomes" id="UP001510562"/>
    </source>
</evidence>
<gene>
    <name evidence="1" type="primary">ldh_2</name>
    <name evidence="1" type="ORF">CDIF1296T_03569</name>
</gene>
<keyword evidence="2" id="KW-1185">Reference proteome</keyword>
<protein>
    <submittedName>
        <fullName evidence="1">L-lactate dehydrogenase</fullName>
        <ecNumber evidence="1">1.1.1.27</ecNumber>
    </submittedName>
</protein>